<dbReference type="PROSITE" id="PS51900">
    <property type="entry name" value="CB"/>
    <property type="match status" value="1"/>
</dbReference>
<dbReference type="Pfam" id="PF00589">
    <property type="entry name" value="Phage_integrase"/>
    <property type="match status" value="1"/>
</dbReference>
<dbReference type="CDD" id="cd01189">
    <property type="entry name" value="INT_ICEBs1_C_like"/>
    <property type="match status" value="1"/>
</dbReference>
<evidence type="ECO:0000259" key="7">
    <source>
        <dbReference type="PROSITE" id="PS51900"/>
    </source>
</evidence>
<dbReference type="PROSITE" id="PS51898">
    <property type="entry name" value="TYR_RECOMBINASE"/>
    <property type="match status" value="1"/>
</dbReference>
<evidence type="ECO:0000313" key="9">
    <source>
        <dbReference type="Proteomes" id="UP001519535"/>
    </source>
</evidence>
<keyword evidence="9" id="KW-1185">Reference proteome</keyword>
<dbReference type="Pfam" id="PF22022">
    <property type="entry name" value="Phage_int_M"/>
    <property type="match status" value="1"/>
</dbReference>
<feature type="domain" description="Core-binding (CB)" evidence="7">
    <location>
        <begin position="81"/>
        <end position="160"/>
    </location>
</feature>
<dbReference type="Gene3D" id="1.10.150.130">
    <property type="match status" value="1"/>
</dbReference>
<reference evidence="8 9" key="1">
    <citation type="submission" date="2021-05" db="EMBL/GenBank/DDBJ databases">
        <title>Mycobacterium acidophilum sp. nov., an extremely acid-tolerant member of the genus Mycobacterium.</title>
        <authorList>
            <person name="Xia J."/>
        </authorList>
    </citation>
    <scope>NUCLEOTIDE SEQUENCE [LARGE SCALE GENOMIC DNA]</scope>
    <source>
        <strain evidence="8 9">M1</strain>
    </source>
</reference>
<dbReference type="InterPro" id="IPR010998">
    <property type="entry name" value="Integrase_recombinase_N"/>
</dbReference>
<dbReference type="InterPro" id="IPR050808">
    <property type="entry name" value="Phage_Integrase"/>
</dbReference>
<sequence>MPPTKTTDTARTRRGFGQLRKRDSGRWAVNYTHNGQLWRAPATFPNKDSATAWLAGERKLIDLGTWTPPADRVAKATAKKLTLRDYAVRWLEQRTNIAPRTRETYYWHLEDNILPVLGDTPVTELTTDDVRAWFAGLGTERETRNARAYGVLTAVLNTAVDDGLIDRSPARIKGASTVKHRRTVVLLEPGELSALADKMPGPLRLAVLLAGWCGLRRGELLALTRADIAADGSTLRINKGVTVVARKMVVGPPKTKESNRTVTVPTHLRPVVIEHLAQYVGPAKTALLFPDPVTGSHYTEGRFRVPFFAARAAIGKEELHFHDLRHFGGVMAAVAGATTKEVMDRLGHTTSTAAMRYQHVAAGRADLLADRLSALAHPPAGGAPTEH</sequence>
<dbReference type="InterPro" id="IPR044068">
    <property type="entry name" value="CB"/>
</dbReference>
<dbReference type="PANTHER" id="PTHR30629">
    <property type="entry name" value="PROPHAGE INTEGRASE"/>
    <property type="match status" value="1"/>
</dbReference>
<dbReference type="RefSeq" id="WP_214090963.1">
    <property type="nucleotide sequence ID" value="NZ_JAHCLR010000001.1"/>
</dbReference>
<evidence type="ECO:0000256" key="5">
    <source>
        <dbReference type="PROSITE-ProRule" id="PRU01248"/>
    </source>
</evidence>
<gene>
    <name evidence="8" type="ORF">KIH27_00600</name>
</gene>
<proteinExistence type="inferred from homology"/>
<comment type="similarity">
    <text evidence="1">Belongs to the 'phage' integrase family.</text>
</comment>
<keyword evidence="2" id="KW-0229">DNA integration</keyword>
<accession>A0ABS5RCR5</accession>
<dbReference type="EMBL" id="JAHCLR010000001">
    <property type="protein sequence ID" value="MBS9532081.1"/>
    <property type="molecule type" value="Genomic_DNA"/>
</dbReference>
<organism evidence="8 9">
    <name type="scientific">Mycolicibacter acidiphilus</name>
    <dbReference type="NCBI Taxonomy" id="2835306"/>
    <lineage>
        <taxon>Bacteria</taxon>
        <taxon>Bacillati</taxon>
        <taxon>Actinomycetota</taxon>
        <taxon>Actinomycetes</taxon>
        <taxon>Mycobacteriales</taxon>
        <taxon>Mycobacteriaceae</taxon>
        <taxon>Mycolicibacter</taxon>
    </lineage>
</organism>
<evidence type="ECO:0000256" key="3">
    <source>
        <dbReference type="ARBA" id="ARBA00023125"/>
    </source>
</evidence>
<keyword evidence="4" id="KW-0233">DNA recombination</keyword>
<dbReference type="PANTHER" id="PTHR30629:SF2">
    <property type="entry name" value="PROPHAGE INTEGRASE INTS-RELATED"/>
    <property type="match status" value="1"/>
</dbReference>
<dbReference type="InterPro" id="IPR011010">
    <property type="entry name" value="DNA_brk_join_enz"/>
</dbReference>
<dbReference type="Gene3D" id="1.10.443.10">
    <property type="entry name" value="Intergrase catalytic core"/>
    <property type="match status" value="1"/>
</dbReference>
<evidence type="ECO:0000313" key="8">
    <source>
        <dbReference type="EMBL" id="MBS9532081.1"/>
    </source>
</evidence>
<name>A0ABS5RCR5_9MYCO</name>
<dbReference type="InterPro" id="IPR013762">
    <property type="entry name" value="Integrase-like_cat_sf"/>
</dbReference>
<evidence type="ECO:0000256" key="1">
    <source>
        <dbReference type="ARBA" id="ARBA00008857"/>
    </source>
</evidence>
<dbReference type="Pfam" id="PF26003">
    <property type="entry name" value="Integrase_N_phage"/>
    <property type="match status" value="1"/>
</dbReference>
<dbReference type="InterPro" id="IPR058717">
    <property type="entry name" value="Phage_L5_Integrase_N"/>
</dbReference>
<evidence type="ECO:0000259" key="6">
    <source>
        <dbReference type="PROSITE" id="PS51898"/>
    </source>
</evidence>
<evidence type="ECO:0000256" key="2">
    <source>
        <dbReference type="ARBA" id="ARBA00022908"/>
    </source>
</evidence>
<dbReference type="InterPro" id="IPR053876">
    <property type="entry name" value="Phage_int_M"/>
</dbReference>
<comment type="caution">
    <text evidence="8">The sequence shown here is derived from an EMBL/GenBank/DDBJ whole genome shotgun (WGS) entry which is preliminary data.</text>
</comment>
<dbReference type="InterPro" id="IPR002104">
    <property type="entry name" value="Integrase_catalytic"/>
</dbReference>
<evidence type="ECO:0000256" key="4">
    <source>
        <dbReference type="ARBA" id="ARBA00023172"/>
    </source>
</evidence>
<dbReference type="SUPFAM" id="SSF56349">
    <property type="entry name" value="DNA breaking-rejoining enzymes"/>
    <property type="match status" value="1"/>
</dbReference>
<feature type="domain" description="Tyr recombinase" evidence="6">
    <location>
        <begin position="181"/>
        <end position="370"/>
    </location>
</feature>
<protein>
    <submittedName>
        <fullName evidence="8">Site-specific integrase</fullName>
    </submittedName>
</protein>
<dbReference type="Proteomes" id="UP001519535">
    <property type="component" value="Unassembled WGS sequence"/>
</dbReference>
<keyword evidence="3 5" id="KW-0238">DNA-binding</keyword>